<dbReference type="OMA" id="IMEEHAN"/>
<reference evidence="2 3" key="1">
    <citation type="journal article" date="2016" name="Fungal Biol.">
        <title>The genome of Xylona heveae provides a window into fungal endophytism.</title>
        <authorList>
            <person name="Gazis R."/>
            <person name="Kuo A."/>
            <person name="Riley R."/>
            <person name="LaButti K."/>
            <person name="Lipzen A."/>
            <person name="Lin J."/>
            <person name="Amirebrahimi M."/>
            <person name="Hesse C.N."/>
            <person name="Spatafora J.W."/>
            <person name="Henrissat B."/>
            <person name="Hainaut M."/>
            <person name="Grigoriev I.V."/>
            <person name="Hibbett D.S."/>
        </authorList>
    </citation>
    <scope>NUCLEOTIDE SEQUENCE [LARGE SCALE GENOMIC DNA]</scope>
    <source>
        <strain evidence="2 3">TC161</strain>
    </source>
</reference>
<feature type="region of interest" description="Disordered" evidence="1">
    <location>
        <begin position="256"/>
        <end position="391"/>
    </location>
</feature>
<evidence type="ECO:0000313" key="3">
    <source>
        <dbReference type="Proteomes" id="UP000076632"/>
    </source>
</evidence>
<feature type="region of interest" description="Disordered" evidence="1">
    <location>
        <begin position="119"/>
        <end position="145"/>
    </location>
</feature>
<feature type="region of interest" description="Disordered" evidence="1">
    <location>
        <begin position="164"/>
        <end position="189"/>
    </location>
</feature>
<accession>A0A165J343</accession>
<evidence type="ECO:0000313" key="2">
    <source>
        <dbReference type="EMBL" id="KZF25665.1"/>
    </source>
</evidence>
<dbReference type="InParanoid" id="A0A165J343"/>
<feature type="region of interest" description="Disordered" evidence="1">
    <location>
        <begin position="1"/>
        <end position="46"/>
    </location>
</feature>
<feature type="compositionally biased region" description="Acidic residues" evidence="1">
    <location>
        <begin position="345"/>
        <end position="356"/>
    </location>
</feature>
<name>A0A165J343_XYLHT</name>
<dbReference type="AlphaFoldDB" id="A0A165J343"/>
<feature type="compositionally biased region" description="Pro residues" evidence="1">
    <location>
        <begin position="125"/>
        <end position="134"/>
    </location>
</feature>
<feature type="compositionally biased region" description="Basic residues" evidence="1">
    <location>
        <begin position="29"/>
        <end position="41"/>
    </location>
</feature>
<feature type="compositionally biased region" description="Basic and acidic residues" evidence="1">
    <location>
        <begin position="379"/>
        <end position="391"/>
    </location>
</feature>
<dbReference type="OrthoDB" id="3946700at2759"/>
<feature type="compositionally biased region" description="Low complexity" evidence="1">
    <location>
        <begin position="299"/>
        <end position="317"/>
    </location>
</feature>
<dbReference type="RefSeq" id="XP_018191220.1">
    <property type="nucleotide sequence ID" value="XM_018330862.1"/>
</dbReference>
<feature type="compositionally biased region" description="Polar residues" evidence="1">
    <location>
        <begin position="289"/>
        <end position="298"/>
    </location>
</feature>
<evidence type="ECO:0000256" key="1">
    <source>
        <dbReference type="SAM" id="MobiDB-lite"/>
    </source>
</evidence>
<sequence>MGLPVFREPAAAEPKVATKADASAQSRSAIRRQRAVRHSPTRPRPVSLAAYRLTPNNEDNGVRALMEILRGDRTPAADLSADSERLQAEFSHRRSMESGRSILQDALSYERPGRRMREVFAPSRRLPPPLPPVPEPRDYSGTMSPEEADLAPEYLQPYVRRLQSSSQPNNRTDGLPSGPNTSALRLGSASLTPRFAPAYLFDGNRTEMRRSDAAENSMHFEDGIPDNRNAGIDDLPPLRRVGHRSILDGPIFERPSRTRQESHRSLGAMDGLGDRERSFSPEDDPWETLLTTITPDTQLPSPDSFSSALASASSFTSNPATTGGLHLPPLSSESSASIHICDVPTEFEDSDTEAEGDADRNHGNPSSRPVQSLFGLSDNIRDGSEDSSRVPHDYLDRRGFETYNREHELQQLQSILSRLGRMNNTLRESAGLTRPESRREREA</sequence>
<gene>
    <name evidence="2" type="ORF">L228DRAFT_236739</name>
</gene>
<protein>
    <submittedName>
        <fullName evidence="2">Uncharacterized protein</fullName>
    </submittedName>
</protein>
<dbReference type="EMBL" id="KV407455">
    <property type="protein sequence ID" value="KZF25665.1"/>
    <property type="molecule type" value="Genomic_DNA"/>
</dbReference>
<organism evidence="2 3">
    <name type="scientific">Xylona heveae (strain CBS 132557 / TC161)</name>
    <dbReference type="NCBI Taxonomy" id="1328760"/>
    <lineage>
        <taxon>Eukaryota</taxon>
        <taxon>Fungi</taxon>
        <taxon>Dikarya</taxon>
        <taxon>Ascomycota</taxon>
        <taxon>Pezizomycotina</taxon>
        <taxon>Xylonomycetes</taxon>
        <taxon>Xylonales</taxon>
        <taxon>Xylonaceae</taxon>
        <taxon>Xylona</taxon>
    </lineage>
</organism>
<dbReference type="GeneID" id="28895999"/>
<dbReference type="Proteomes" id="UP000076632">
    <property type="component" value="Unassembled WGS sequence"/>
</dbReference>
<keyword evidence="3" id="KW-1185">Reference proteome</keyword>
<proteinExistence type="predicted"/>
<feature type="compositionally biased region" description="Polar residues" evidence="1">
    <location>
        <begin position="164"/>
        <end position="183"/>
    </location>
</feature>